<dbReference type="EMBL" id="NEVH01003011">
    <property type="protein sequence ID" value="PNF40810.1"/>
    <property type="molecule type" value="Genomic_DNA"/>
</dbReference>
<dbReference type="Gene3D" id="3.40.50.720">
    <property type="entry name" value="NAD(P)-binding Rossmann-like Domain"/>
    <property type="match status" value="1"/>
</dbReference>
<keyword evidence="3" id="KW-1185">Reference proteome</keyword>
<dbReference type="OrthoDB" id="191139at2759"/>
<evidence type="ECO:0000313" key="3">
    <source>
        <dbReference type="Proteomes" id="UP000235965"/>
    </source>
</evidence>
<dbReference type="InParanoid" id="A0A2J7RJ10"/>
<accession>A0A2J7RJ10</accession>
<organism evidence="2 3">
    <name type="scientific">Cryptotermes secundus</name>
    <dbReference type="NCBI Taxonomy" id="105785"/>
    <lineage>
        <taxon>Eukaryota</taxon>
        <taxon>Metazoa</taxon>
        <taxon>Ecdysozoa</taxon>
        <taxon>Arthropoda</taxon>
        <taxon>Hexapoda</taxon>
        <taxon>Insecta</taxon>
        <taxon>Pterygota</taxon>
        <taxon>Neoptera</taxon>
        <taxon>Polyneoptera</taxon>
        <taxon>Dictyoptera</taxon>
        <taxon>Blattodea</taxon>
        <taxon>Blattoidea</taxon>
        <taxon>Termitoidae</taxon>
        <taxon>Kalotermitidae</taxon>
        <taxon>Cryptotermitinae</taxon>
        <taxon>Cryptotermes</taxon>
    </lineage>
</organism>
<dbReference type="STRING" id="105785.A0A2J7RJ10"/>
<proteinExistence type="predicted"/>
<dbReference type="GO" id="GO:0016491">
    <property type="term" value="F:oxidoreductase activity"/>
    <property type="evidence" value="ECO:0007669"/>
    <property type="project" value="UniProtKB-KW"/>
</dbReference>
<protein>
    <submittedName>
        <fullName evidence="2">Retinol dehydrogenase 12</fullName>
    </submittedName>
</protein>
<dbReference type="AlphaFoldDB" id="A0A2J7RJ10"/>
<gene>
    <name evidence="2" type="primary">RDH12_0</name>
    <name evidence="2" type="ORF">B7P43_G16653</name>
</gene>
<name>A0A2J7RJ10_9NEOP</name>
<dbReference type="PRINTS" id="PR00081">
    <property type="entry name" value="GDHRDH"/>
</dbReference>
<keyword evidence="1" id="KW-0560">Oxidoreductase</keyword>
<comment type="caution">
    <text evidence="2">The sequence shown here is derived from an EMBL/GenBank/DDBJ whole genome shotgun (WGS) entry which is preliminary data.</text>
</comment>
<dbReference type="Pfam" id="PF00106">
    <property type="entry name" value="adh_short"/>
    <property type="match status" value="1"/>
</dbReference>
<dbReference type="FunCoup" id="A0A2J7RJ10">
    <property type="interactions" value="348"/>
</dbReference>
<reference evidence="2 3" key="1">
    <citation type="submission" date="2017-12" db="EMBL/GenBank/DDBJ databases">
        <title>Hemimetabolous genomes reveal molecular basis of termite eusociality.</title>
        <authorList>
            <person name="Harrison M.C."/>
            <person name="Jongepier E."/>
            <person name="Robertson H.M."/>
            <person name="Arning N."/>
            <person name="Bitard-Feildel T."/>
            <person name="Chao H."/>
            <person name="Childers C.P."/>
            <person name="Dinh H."/>
            <person name="Doddapaneni H."/>
            <person name="Dugan S."/>
            <person name="Gowin J."/>
            <person name="Greiner C."/>
            <person name="Han Y."/>
            <person name="Hu H."/>
            <person name="Hughes D.S.T."/>
            <person name="Huylmans A.-K."/>
            <person name="Kemena C."/>
            <person name="Kremer L.P.M."/>
            <person name="Lee S.L."/>
            <person name="Lopez-Ezquerra A."/>
            <person name="Mallet L."/>
            <person name="Monroy-Kuhn J.M."/>
            <person name="Moser A."/>
            <person name="Murali S.C."/>
            <person name="Muzny D.M."/>
            <person name="Otani S."/>
            <person name="Piulachs M.-D."/>
            <person name="Poelchau M."/>
            <person name="Qu J."/>
            <person name="Schaub F."/>
            <person name="Wada-Katsumata A."/>
            <person name="Worley K.C."/>
            <person name="Xie Q."/>
            <person name="Ylla G."/>
            <person name="Poulsen M."/>
            <person name="Gibbs R.A."/>
            <person name="Schal C."/>
            <person name="Richards S."/>
            <person name="Belles X."/>
            <person name="Korb J."/>
            <person name="Bornberg-Bauer E."/>
        </authorList>
    </citation>
    <scope>NUCLEOTIDE SEQUENCE [LARGE SCALE GENOMIC DNA]</scope>
    <source>
        <tissue evidence="2">Whole body</tissue>
    </source>
</reference>
<dbReference type="PANTHER" id="PTHR43157:SF73">
    <property type="entry name" value="WW DOMAIN-CONTAINING OXIDOREDUCTASE-LIKE PROTEIN"/>
    <property type="match status" value="1"/>
</dbReference>
<dbReference type="InterPro" id="IPR002347">
    <property type="entry name" value="SDR_fam"/>
</dbReference>
<dbReference type="Proteomes" id="UP000235965">
    <property type="component" value="Unassembled WGS sequence"/>
</dbReference>
<evidence type="ECO:0000256" key="1">
    <source>
        <dbReference type="ARBA" id="ARBA00023002"/>
    </source>
</evidence>
<dbReference type="PANTHER" id="PTHR43157">
    <property type="entry name" value="PHOSPHATIDYLINOSITOL-GLYCAN BIOSYNTHESIS CLASS F PROTEIN-RELATED"/>
    <property type="match status" value="1"/>
</dbReference>
<evidence type="ECO:0000313" key="2">
    <source>
        <dbReference type="EMBL" id="PNF40810.1"/>
    </source>
</evidence>
<dbReference type="InterPro" id="IPR036291">
    <property type="entry name" value="NAD(P)-bd_dom_sf"/>
</dbReference>
<sequence>MRMLNTKLCVEGSGTWFELTFLLSPAVRPSQTDGMLRRKCRSKARLDGKTVVITGANTGIGKGAALDLASRGGRVILACRDLKRAQDAADDIRKQTSGIEGAGEVLVVRLDLASLASVRECAQLLLRTEKHIHILVNNAGMCFCPKGLTEDGFETQLGVNHFGHFLFTCLLLPRIIQSAPARIIMVSSSFHHMDPDIPLDDVAWENRPYSTFKAYSQSKLANILFAKELAVRLQGTGVTTYALNPGRVKTEALRYADDSMFRGATRIFGIIGFMSMTPLQGAQTIVYCAVDEKVAEESGLYYRNCLLKEVIEGKIEGRIEVARRRGRRRKKMLDDLGDRIGYCHLKEKALDRIK</sequence>
<dbReference type="SUPFAM" id="SSF51735">
    <property type="entry name" value="NAD(P)-binding Rossmann-fold domains"/>
    <property type="match status" value="1"/>
</dbReference>